<accession>A0A8S1LFJ8</accession>
<protein>
    <submittedName>
        <fullName evidence="2">Uncharacterized protein</fullName>
    </submittedName>
</protein>
<reference evidence="2" key="1">
    <citation type="submission" date="2021-01" db="EMBL/GenBank/DDBJ databases">
        <authorList>
            <consortium name="Genoscope - CEA"/>
            <person name="William W."/>
        </authorList>
    </citation>
    <scope>NUCLEOTIDE SEQUENCE</scope>
</reference>
<keyword evidence="3" id="KW-1185">Reference proteome</keyword>
<feature type="coiled-coil region" evidence="1">
    <location>
        <begin position="72"/>
        <end position="99"/>
    </location>
</feature>
<sequence>MSKSWQIQQSLQESLCSQLNKDEILEEFLQVCNHIANEDQNSIKSLNSKLQTIKKHYAQQKCRIDHQFKYIQTLLEQKRKDLITQLNNHELELDKTFKNLRDEVTQIQSVVFNIQNDILSNRQEILSEVDEETFQNILTQFDQQIQMAQNYKKELLSTRITLIIIEEWTASHQDVIKHLLNQSITIKDYQKQIEPHHSEMSASTCSDKMYSSGRSSQELPIKQTPLIISFDQKYYLQSKQNDITKSESDIHDSCESDFLEEWAKQ</sequence>
<dbReference type="EMBL" id="CAJJDN010000021">
    <property type="protein sequence ID" value="CAD8066437.1"/>
    <property type="molecule type" value="Genomic_DNA"/>
</dbReference>
<gene>
    <name evidence="2" type="ORF">PSON_ATCC_30995.1.T0210333</name>
</gene>
<evidence type="ECO:0000256" key="1">
    <source>
        <dbReference type="SAM" id="Coils"/>
    </source>
</evidence>
<name>A0A8S1LFJ8_9CILI</name>
<proteinExistence type="predicted"/>
<evidence type="ECO:0000313" key="2">
    <source>
        <dbReference type="EMBL" id="CAD8066437.1"/>
    </source>
</evidence>
<comment type="caution">
    <text evidence="2">The sequence shown here is derived from an EMBL/GenBank/DDBJ whole genome shotgun (WGS) entry which is preliminary data.</text>
</comment>
<dbReference type="Proteomes" id="UP000692954">
    <property type="component" value="Unassembled WGS sequence"/>
</dbReference>
<organism evidence="2 3">
    <name type="scientific">Paramecium sonneborni</name>
    <dbReference type="NCBI Taxonomy" id="65129"/>
    <lineage>
        <taxon>Eukaryota</taxon>
        <taxon>Sar</taxon>
        <taxon>Alveolata</taxon>
        <taxon>Ciliophora</taxon>
        <taxon>Intramacronucleata</taxon>
        <taxon>Oligohymenophorea</taxon>
        <taxon>Peniculida</taxon>
        <taxon>Parameciidae</taxon>
        <taxon>Paramecium</taxon>
    </lineage>
</organism>
<evidence type="ECO:0000313" key="3">
    <source>
        <dbReference type="Proteomes" id="UP000692954"/>
    </source>
</evidence>
<keyword evidence="1" id="KW-0175">Coiled coil</keyword>
<dbReference type="AlphaFoldDB" id="A0A8S1LFJ8"/>